<dbReference type="PANTHER" id="PTHR47584:SF14">
    <property type="entry name" value="L10-INTERACTING MYB DOMAIN-CONTAINING PROTEIN-LIKE"/>
    <property type="match status" value="1"/>
</dbReference>
<gene>
    <name evidence="2" type="ORF">STAS_12333</name>
</gene>
<protein>
    <submittedName>
        <fullName evidence="2">F-box family protein</fullName>
    </submittedName>
</protein>
<dbReference type="PANTHER" id="PTHR47584">
    <property type="match status" value="1"/>
</dbReference>
<dbReference type="Proteomes" id="UP000325081">
    <property type="component" value="Unassembled WGS sequence"/>
</dbReference>
<evidence type="ECO:0000313" key="2">
    <source>
        <dbReference type="EMBL" id="GER36017.1"/>
    </source>
</evidence>
<organism evidence="2 3">
    <name type="scientific">Striga asiatica</name>
    <name type="common">Asiatic witchweed</name>
    <name type="synonym">Buchnera asiatica</name>
    <dbReference type="NCBI Taxonomy" id="4170"/>
    <lineage>
        <taxon>Eukaryota</taxon>
        <taxon>Viridiplantae</taxon>
        <taxon>Streptophyta</taxon>
        <taxon>Embryophyta</taxon>
        <taxon>Tracheophyta</taxon>
        <taxon>Spermatophyta</taxon>
        <taxon>Magnoliopsida</taxon>
        <taxon>eudicotyledons</taxon>
        <taxon>Gunneridae</taxon>
        <taxon>Pentapetalae</taxon>
        <taxon>asterids</taxon>
        <taxon>lamiids</taxon>
        <taxon>Lamiales</taxon>
        <taxon>Orobanchaceae</taxon>
        <taxon>Buchnereae</taxon>
        <taxon>Striga</taxon>
    </lineage>
</organism>
<dbReference type="Pfam" id="PF12776">
    <property type="entry name" value="Myb_DNA-bind_3"/>
    <property type="match status" value="1"/>
</dbReference>
<dbReference type="AlphaFoldDB" id="A0A5A7PV51"/>
<accession>A0A5A7PV51</accession>
<evidence type="ECO:0000259" key="1">
    <source>
        <dbReference type="Pfam" id="PF12776"/>
    </source>
</evidence>
<dbReference type="OrthoDB" id="686198at2759"/>
<keyword evidence="3" id="KW-1185">Reference proteome</keyword>
<comment type="caution">
    <text evidence="2">The sequence shown here is derived from an EMBL/GenBank/DDBJ whole genome shotgun (WGS) entry which is preliminary data.</text>
</comment>
<dbReference type="EMBL" id="BKCP01005072">
    <property type="protein sequence ID" value="GER36017.1"/>
    <property type="molecule type" value="Genomic_DNA"/>
</dbReference>
<proteinExistence type="predicted"/>
<name>A0A5A7PV51_STRAF</name>
<feature type="domain" description="Myb/SANT-like" evidence="1">
    <location>
        <begin position="18"/>
        <end position="108"/>
    </location>
</feature>
<dbReference type="InterPro" id="IPR024752">
    <property type="entry name" value="Myb/SANT-like_dom"/>
</dbReference>
<evidence type="ECO:0000313" key="3">
    <source>
        <dbReference type="Proteomes" id="UP000325081"/>
    </source>
</evidence>
<dbReference type="InterPro" id="IPR045026">
    <property type="entry name" value="LIMYB"/>
</dbReference>
<sequence>MADESGNPPASPPESARWPPANTSAFVTAIVHNGVTAGIVGPTMWDNITSHMLHSCPGYNYSTKQLKGKFYRLKSEWKKYHTLLKSDPRFEWDDFRGIVIGSPDCWARRLAANPKDAVLRRRRCPHYRDLTAIFDEGFGENEPLVHSFTEVSRSLSQEVESSGPSYVREAITRLESMQDLPNKVFCVAMTKFEDPFWCQIFSLITTEERRRTLLDYWVEESEK</sequence>
<reference evidence="3" key="1">
    <citation type="journal article" date="2019" name="Curr. Biol.">
        <title>Genome Sequence of Striga asiatica Provides Insight into the Evolution of Plant Parasitism.</title>
        <authorList>
            <person name="Yoshida S."/>
            <person name="Kim S."/>
            <person name="Wafula E.K."/>
            <person name="Tanskanen J."/>
            <person name="Kim Y.M."/>
            <person name="Honaas L."/>
            <person name="Yang Z."/>
            <person name="Spallek T."/>
            <person name="Conn C.E."/>
            <person name="Ichihashi Y."/>
            <person name="Cheong K."/>
            <person name="Cui S."/>
            <person name="Der J.P."/>
            <person name="Gundlach H."/>
            <person name="Jiao Y."/>
            <person name="Hori C."/>
            <person name="Ishida J.K."/>
            <person name="Kasahara H."/>
            <person name="Kiba T."/>
            <person name="Kim M.S."/>
            <person name="Koo N."/>
            <person name="Laohavisit A."/>
            <person name="Lee Y.H."/>
            <person name="Lumba S."/>
            <person name="McCourt P."/>
            <person name="Mortimer J.C."/>
            <person name="Mutuku J.M."/>
            <person name="Nomura T."/>
            <person name="Sasaki-Sekimoto Y."/>
            <person name="Seto Y."/>
            <person name="Wang Y."/>
            <person name="Wakatake T."/>
            <person name="Sakakibara H."/>
            <person name="Demura T."/>
            <person name="Yamaguchi S."/>
            <person name="Yoneyama K."/>
            <person name="Manabe R.I."/>
            <person name="Nelson D.C."/>
            <person name="Schulman A.H."/>
            <person name="Timko M.P."/>
            <person name="dePamphilis C.W."/>
            <person name="Choi D."/>
            <person name="Shirasu K."/>
        </authorList>
    </citation>
    <scope>NUCLEOTIDE SEQUENCE [LARGE SCALE GENOMIC DNA]</scope>
    <source>
        <strain evidence="3">cv. UVA1</strain>
    </source>
</reference>